<sequence>MVCKMDIVSLLEEFADLIRNEEVEVYNEFSLQHELGIFLRAKLTGNKVQFERNTKFFGITGTVKHEIDIVIYNENEKYAIELKYPLNGQYPEQMYSFIKDIKFMEQLKEAGFDGAYCMTLVRDKNFYSGNKVDGVYSYFRNGNTIHGTIIKPTGKKDESIDVHGEYQVEWKSINNWKYYIVDM</sequence>
<dbReference type="AlphaFoldDB" id="A0A3E5GQW8"/>
<evidence type="ECO:0000313" key="1">
    <source>
        <dbReference type="EMBL" id="RGO47512.1"/>
    </source>
</evidence>
<reference evidence="1 2" key="1">
    <citation type="submission" date="2018-08" db="EMBL/GenBank/DDBJ databases">
        <title>A genome reference for cultivated species of the human gut microbiota.</title>
        <authorList>
            <person name="Zou Y."/>
            <person name="Xue W."/>
            <person name="Luo G."/>
        </authorList>
    </citation>
    <scope>NUCLEOTIDE SEQUENCE [LARGE SCALE GENOMIC DNA]</scope>
    <source>
        <strain evidence="1 2">OM02-12</strain>
    </source>
</reference>
<dbReference type="EMBL" id="QSVQ01000021">
    <property type="protein sequence ID" value="RGO47512.1"/>
    <property type="molecule type" value="Genomic_DNA"/>
</dbReference>
<comment type="caution">
    <text evidence="1">The sequence shown here is derived from an EMBL/GenBank/DDBJ whole genome shotgun (WGS) entry which is preliminary data.</text>
</comment>
<keyword evidence="2" id="KW-1185">Reference proteome</keyword>
<protein>
    <submittedName>
        <fullName evidence="1">Uncharacterized protein</fullName>
    </submittedName>
</protein>
<accession>A0A3E5GQW8</accession>
<gene>
    <name evidence="1" type="ORF">DXB12_14265</name>
</gene>
<proteinExistence type="predicted"/>
<evidence type="ECO:0000313" key="2">
    <source>
        <dbReference type="Proteomes" id="UP000261055"/>
    </source>
</evidence>
<organism evidence="1 2">
    <name type="scientific">Dorea formicigenerans</name>
    <dbReference type="NCBI Taxonomy" id="39486"/>
    <lineage>
        <taxon>Bacteria</taxon>
        <taxon>Bacillati</taxon>
        <taxon>Bacillota</taxon>
        <taxon>Clostridia</taxon>
        <taxon>Lachnospirales</taxon>
        <taxon>Lachnospiraceae</taxon>
        <taxon>Dorea</taxon>
    </lineage>
</organism>
<dbReference type="Proteomes" id="UP000261055">
    <property type="component" value="Unassembled WGS sequence"/>
</dbReference>
<name>A0A3E5GQW8_9FIRM</name>